<feature type="chain" id="PRO_5003468723" evidence="1">
    <location>
        <begin position="24"/>
        <end position="221"/>
    </location>
</feature>
<organism evidence="2 3">
    <name type="scientific">Serendipita indica (strain DSM 11827)</name>
    <name type="common">Root endophyte fungus</name>
    <name type="synonym">Piriformospora indica</name>
    <dbReference type="NCBI Taxonomy" id="1109443"/>
    <lineage>
        <taxon>Eukaryota</taxon>
        <taxon>Fungi</taxon>
        <taxon>Dikarya</taxon>
        <taxon>Basidiomycota</taxon>
        <taxon>Agaricomycotina</taxon>
        <taxon>Agaricomycetes</taxon>
        <taxon>Sebacinales</taxon>
        <taxon>Serendipitaceae</taxon>
        <taxon>Serendipita</taxon>
    </lineage>
</organism>
<protein>
    <submittedName>
        <fullName evidence="2">Uncharacterized protein</fullName>
    </submittedName>
</protein>
<dbReference type="Proteomes" id="UP000007148">
    <property type="component" value="Unassembled WGS sequence"/>
</dbReference>
<evidence type="ECO:0000313" key="2">
    <source>
        <dbReference type="EMBL" id="CCA70269.1"/>
    </source>
</evidence>
<dbReference type="EMBL" id="CAFZ01000077">
    <property type="protein sequence ID" value="CCA70269.1"/>
    <property type="molecule type" value="Genomic_DNA"/>
</dbReference>
<name>G4TG38_SERID</name>
<dbReference type="InParanoid" id="G4TG38"/>
<comment type="caution">
    <text evidence="2">The sequence shown here is derived from an EMBL/GenBank/DDBJ whole genome shotgun (WGS) entry which is preliminary data.</text>
</comment>
<evidence type="ECO:0000313" key="3">
    <source>
        <dbReference type="Proteomes" id="UP000007148"/>
    </source>
</evidence>
<gene>
    <name evidence="2" type="ORF">PIIN_04208</name>
</gene>
<keyword evidence="3" id="KW-1185">Reference proteome</keyword>
<keyword evidence="1" id="KW-0732">Signal</keyword>
<reference evidence="2 3" key="1">
    <citation type="journal article" date="2011" name="PLoS Pathog.">
        <title>Endophytic Life Strategies Decoded by Genome and Transcriptome Analyses of the Mutualistic Root Symbiont Piriformospora indica.</title>
        <authorList>
            <person name="Zuccaro A."/>
            <person name="Lahrmann U."/>
            <person name="Guldener U."/>
            <person name="Langen G."/>
            <person name="Pfiffi S."/>
            <person name="Biedenkopf D."/>
            <person name="Wong P."/>
            <person name="Samans B."/>
            <person name="Grimm C."/>
            <person name="Basiewicz M."/>
            <person name="Murat C."/>
            <person name="Martin F."/>
            <person name="Kogel K.H."/>
        </authorList>
    </citation>
    <scope>NUCLEOTIDE SEQUENCE [LARGE SCALE GENOMIC DNA]</scope>
    <source>
        <strain evidence="2 3">DSM 11827</strain>
    </source>
</reference>
<evidence type="ECO:0000256" key="1">
    <source>
        <dbReference type="SAM" id="SignalP"/>
    </source>
</evidence>
<dbReference type="HOGENOM" id="CLU_1251098_0_0_1"/>
<dbReference type="AlphaFoldDB" id="G4TG38"/>
<feature type="signal peptide" evidence="1">
    <location>
        <begin position="1"/>
        <end position="23"/>
    </location>
</feature>
<accession>G4TG38</accession>
<sequence length="221" mass="24669">MTFQKSLVPRAVVFGFVASAVLAAPQHHPNEQGHAAMILVPHRNFLPSDFKSYGDWAVAEMSAPYRTLDADNEQRRSWMATKGLLPGIWRSLMRNGKVLTQPQLSPFGAPGAPIQPLNTAGPDPNEHDCQEEDEGIDEVIEVKFGLEMEAPEGVDEAEIRFDVKLPHDKNRLSLHIPQPQQHGGSIPPELEEAIKSIERASNRHSAWYKAGYTREPELAYF</sequence>
<proteinExistence type="predicted"/>